<keyword evidence="3" id="KW-1185">Reference proteome</keyword>
<proteinExistence type="predicted"/>
<accession>A0ABN2FD45</accession>
<keyword evidence="1" id="KW-1133">Transmembrane helix</keyword>
<evidence type="ECO:0000313" key="3">
    <source>
        <dbReference type="Proteomes" id="UP001501319"/>
    </source>
</evidence>
<feature type="transmembrane region" description="Helical" evidence="1">
    <location>
        <begin position="36"/>
        <end position="56"/>
    </location>
</feature>
<reference evidence="2 3" key="1">
    <citation type="journal article" date="2019" name="Int. J. Syst. Evol. Microbiol.">
        <title>The Global Catalogue of Microorganisms (GCM) 10K type strain sequencing project: providing services to taxonomists for standard genome sequencing and annotation.</title>
        <authorList>
            <consortium name="The Broad Institute Genomics Platform"/>
            <consortium name="The Broad Institute Genome Sequencing Center for Infectious Disease"/>
            <person name="Wu L."/>
            <person name="Ma J."/>
        </authorList>
    </citation>
    <scope>NUCLEOTIDE SEQUENCE [LARGE SCALE GENOMIC DNA]</scope>
    <source>
        <strain evidence="2 3">JCM 14306</strain>
    </source>
</reference>
<evidence type="ECO:0000256" key="1">
    <source>
        <dbReference type="SAM" id="Phobius"/>
    </source>
</evidence>
<protein>
    <recommendedName>
        <fullName evidence="4">DUF2892 domain-containing protein</fullName>
    </recommendedName>
</protein>
<comment type="caution">
    <text evidence="2">The sequence shown here is derived from an EMBL/GenBank/DDBJ whole genome shotgun (WGS) entry which is preliminary data.</text>
</comment>
<sequence>MAKRIAQAWQRIVVGAVTIVVGVVLLAKHIPVLGASALPIVGAGTAPLLMGLRQLFAARQDHRAK</sequence>
<evidence type="ECO:0008006" key="4">
    <source>
        <dbReference type="Google" id="ProtNLM"/>
    </source>
</evidence>
<name>A0ABN2FD45_9ACTN</name>
<dbReference type="Proteomes" id="UP001501319">
    <property type="component" value="Unassembled WGS sequence"/>
</dbReference>
<evidence type="ECO:0000313" key="2">
    <source>
        <dbReference type="EMBL" id="GAA1640624.1"/>
    </source>
</evidence>
<feature type="transmembrane region" description="Helical" evidence="1">
    <location>
        <begin position="12"/>
        <end position="30"/>
    </location>
</feature>
<keyword evidence="1" id="KW-0472">Membrane</keyword>
<keyword evidence="1" id="KW-0812">Transmembrane</keyword>
<dbReference type="EMBL" id="BAAANE010000005">
    <property type="protein sequence ID" value="GAA1640624.1"/>
    <property type="molecule type" value="Genomic_DNA"/>
</dbReference>
<gene>
    <name evidence="2" type="ORF">GCM10009744_33110</name>
</gene>
<organism evidence="2 3">
    <name type="scientific">Kribbella alba</name>
    <dbReference type="NCBI Taxonomy" id="190197"/>
    <lineage>
        <taxon>Bacteria</taxon>
        <taxon>Bacillati</taxon>
        <taxon>Actinomycetota</taxon>
        <taxon>Actinomycetes</taxon>
        <taxon>Propionibacteriales</taxon>
        <taxon>Kribbellaceae</taxon>
        <taxon>Kribbella</taxon>
    </lineage>
</organism>